<dbReference type="OrthoDB" id="2199690at2"/>
<organism evidence="1 2">
    <name type="scientific">Nocardiopsis flavescens</name>
    <dbReference type="NCBI Taxonomy" id="758803"/>
    <lineage>
        <taxon>Bacteria</taxon>
        <taxon>Bacillati</taxon>
        <taxon>Actinomycetota</taxon>
        <taxon>Actinomycetes</taxon>
        <taxon>Streptosporangiales</taxon>
        <taxon>Nocardiopsidaceae</taxon>
        <taxon>Nocardiopsis</taxon>
    </lineage>
</organism>
<dbReference type="Proteomes" id="UP000184452">
    <property type="component" value="Unassembled WGS sequence"/>
</dbReference>
<accession>A0A1M6KGD2</accession>
<name>A0A1M6KGD2_9ACTN</name>
<gene>
    <name evidence="1" type="ORF">SAMN05421803_107163</name>
</gene>
<reference evidence="1 2" key="1">
    <citation type="submission" date="2016-11" db="EMBL/GenBank/DDBJ databases">
        <authorList>
            <person name="Jaros S."/>
            <person name="Januszkiewicz K."/>
            <person name="Wedrychowicz H."/>
        </authorList>
    </citation>
    <scope>NUCLEOTIDE SEQUENCE [LARGE SCALE GENOMIC DNA]</scope>
    <source>
        <strain evidence="1 2">CGMCC 4.5723</strain>
    </source>
</reference>
<evidence type="ECO:0000313" key="1">
    <source>
        <dbReference type="EMBL" id="SHJ57995.1"/>
    </source>
</evidence>
<evidence type="ECO:0000313" key="2">
    <source>
        <dbReference type="Proteomes" id="UP000184452"/>
    </source>
</evidence>
<dbReference type="EMBL" id="FQZK01000007">
    <property type="protein sequence ID" value="SHJ57995.1"/>
    <property type="molecule type" value="Genomic_DNA"/>
</dbReference>
<proteinExistence type="predicted"/>
<dbReference type="AlphaFoldDB" id="A0A1M6KGD2"/>
<keyword evidence="2" id="KW-1185">Reference proteome</keyword>
<dbReference type="RefSeq" id="WP_073379796.1">
    <property type="nucleotide sequence ID" value="NZ_FQZK01000007.1"/>
</dbReference>
<protein>
    <submittedName>
        <fullName evidence="1">Uncharacterized protein</fullName>
    </submittedName>
</protein>
<sequence length="134" mass="15644">MTDHAARPVPGFPEHGRRGNIVGLKMWCRWCCEWHTHSHEEWYAAGHVTHRVAHCRTPDNPNLVPNPPYPESEGYWIEVQAAPFSEVEKLVKEPTTAQRRAMARRGYEQTDAVRRLRAQRLVQQDARWTVVHDE</sequence>